<evidence type="ECO:0000313" key="2">
    <source>
        <dbReference type="EMBL" id="KAJ0196453.1"/>
    </source>
</evidence>
<keyword evidence="1" id="KW-0812">Transmembrane</keyword>
<name>A0A9R1UZK6_LACSA</name>
<dbReference type="EMBL" id="NBSK02000007">
    <property type="protein sequence ID" value="KAJ0196453.1"/>
    <property type="molecule type" value="Genomic_DNA"/>
</dbReference>
<keyword evidence="1" id="KW-1133">Transmembrane helix</keyword>
<evidence type="ECO:0000313" key="3">
    <source>
        <dbReference type="Proteomes" id="UP000235145"/>
    </source>
</evidence>
<keyword evidence="1" id="KW-0472">Membrane</keyword>
<feature type="transmembrane region" description="Helical" evidence="1">
    <location>
        <begin position="93"/>
        <end position="114"/>
    </location>
</feature>
<feature type="transmembrane region" description="Helical" evidence="1">
    <location>
        <begin position="191"/>
        <end position="210"/>
    </location>
</feature>
<sequence length="218" mass="25779">MCILLNFAFALYIMASYHYGKAFLASYLQHLIYSQNHFFSFILGPTFAENSGNFEQKVGGSGSMKHLPIELESGEKSQKCCGENEICSHVKLMWNYIATFFFFIISIFNLNIIFSDSDIFKLKWRRKSKKYDQHKHDIVSFEKGNITTTEHSSKRWETPPQTMLILIKSNSTSVQILCAEMLRYYDFNNIVFLKGYFFELMHYIVVYYYLQYFFELLI</sequence>
<organism evidence="2 3">
    <name type="scientific">Lactuca sativa</name>
    <name type="common">Garden lettuce</name>
    <dbReference type="NCBI Taxonomy" id="4236"/>
    <lineage>
        <taxon>Eukaryota</taxon>
        <taxon>Viridiplantae</taxon>
        <taxon>Streptophyta</taxon>
        <taxon>Embryophyta</taxon>
        <taxon>Tracheophyta</taxon>
        <taxon>Spermatophyta</taxon>
        <taxon>Magnoliopsida</taxon>
        <taxon>eudicotyledons</taxon>
        <taxon>Gunneridae</taxon>
        <taxon>Pentapetalae</taxon>
        <taxon>asterids</taxon>
        <taxon>campanulids</taxon>
        <taxon>Asterales</taxon>
        <taxon>Asteraceae</taxon>
        <taxon>Cichorioideae</taxon>
        <taxon>Cichorieae</taxon>
        <taxon>Lactucinae</taxon>
        <taxon>Lactuca</taxon>
    </lineage>
</organism>
<gene>
    <name evidence="2" type="ORF">LSAT_V11C700379200</name>
</gene>
<accession>A0A9R1UZK6</accession>
<evidence type="ECO:0000256" key="1">
    <source>
        <dbReference type="SAM" id="Phobius"/>
    </source>
</evidence>
<dbReference type="AlphaFoldDB" id="A0A9R1UZK6"/>
<keyword evidence="3" id="KW-1185">Reference proteome</keyword>
<dbReference type="Proteomes" id="UP000235145">
    <property type="component" value="Unassembled WGS sequence"/>
</dbReference>
<protein>
    <submittedName>
        <fullName evidence="2">Uncharacterized protein</fullName>
    </submittedName>
</protein>
<proteinExistence type="predicted"/>
<reference evidence="2 3" key="1">
    <citation type="journal article" date="2017" name="Nat. Commun.">
        <title>Genome assembly with in vitro proximity ligation data and whole-genome triplication in lettuce.</title>
        <authorList>
            <person name="Reyes-Chin-Wo S."/>
            <person name="Wang Z."/>
            <person name="Yang X."/>
            <person name="Kozik A."/>
            <person name="Arikit S."/>
            <person name="Song C."/>
            <person name="Xia L."/>
            <person name="Froenicke L."/>
            <person name="Lavelle D.O."/>
            <person name="Truco M.J."/>
            <person name="Xia R."/>
            <person name="Zhu S."/>
            <person name="Xu C."/>
            <person name="Xu H."/>
            <person name="Xu X."/>
            <person name="Cox K."/>
            <person name="Korf I."/>
            <person name="Meyers B.C."/>
            <person name="Michelmore R.W."/>
        </authorList>
    </citation>
    <scope>NUCLEOTIDE SEQUENCE [LARGE SCALE GENOMIC DNA]</scope>
    <source>
        <strain evidence="3">cv. Salinas</strain>
        <tissue evidence="2">Seedlings</tissue>
    </source>
</reference>
<comment type="caution">
    <text evidence="2">The sequence shown here is derived from an EMBL/GenBank/DDBJ whole genome shotgun (WGS) entry which is preliminary data.</text>
</comment>